<dbReference type="EMBL" id="BMAW01077645">
    <property type="protein sequence ID" value="GFU07382.1"/>
    <property type="molecule type" value="Genomic_DNA"/>
</dbReference>
<feature type="compositionally biased region" description="Basic and acidic residues" evidence="1">
    <location>
        <begin position="107"/>
        <end position="123"/>
    </location>
</feature>
<accession>A0A8X6UDX8</accession>
<feature type="region of interest" description="Disordered" evidence="1">
    <location>
        <begin position="102"/>
        <end position="123"/>
    </location>
</feature>
<dbReference type="Proteomes" id="UP000887013">
    <property type="component" value="Unassembled WGS sequence"/>
</dbReference>
<evidence type="ECO:0000313" key="2">
    <source>
        <dbReference type="EMBL" id="GFU07382.1"/>
    </source>
</evidence>
<dbReference type="AlphaFoldDB" id="A0A8X6UDX8"/>
<proteinExistence type="predicted"/>
<feature type="region of interest" description="Disordered" evidence="1">
    <location>
        <begin position="52"/>
        <end position="84"/>
    </location>
</feature>
<evidence type="ECO:0000256" key="1">
    <source>
        <dbReference type="SAM" id="MobiDB-lite"/>
    </source>
</evidence>
<organism evidence="2 3">
    <name type="scientific">Nephila pilipes</name>
    <name type="common">Giant wood spider</name>
    <name type="synonym">Nephila maculata</name>
    <dbReference type="NCBI Taxonomy" id="299642"/>
    <lineage>
        <taxon>Eukaryota</taxon>
        <taxon>Metazoa</taxon>
        <taxon>Ecdysozoa</taxon>
        <taxon>Arthropoda</taxon>
        <taxon>Chelicerata</taxon>
        <taxon>Arachnida</taxon>
        <taxon>Araneae</taxon>
        <taxon>Araneomorphae</taxon>
        <taxon>Entelegynae</taxon>
        <taxon>Araneoidea</taxon>
        <taxon>Nephilidae</taxon>
        <taxon>Nephila</taxon>
    </lineage>
</organism>
<gene>
    <name evidence="2" type="ORF">NPIL_583511</name>
</gene>
<evidence type="ECO:0000313" key="3">
    <source>
        <dbReference type="Proteomes" id="UP000887013"/>
    </source>
</evidence>
<keyword evidence="3" id="KW-1185">Reference proteome</keyword>
<comment type="caution">
    <text evidence="2">The sequence shown here is derived from an EMBL/GenBank/DDBJ whole genome shotgun (WGS) entry which is preliminary data.</text>
</comment>
<dbReference type="OrthoDB" id="10491465at2759"/>
<feature type="compositionally biased region" description="Basic and acidic residues" evidence="1">
    <location>
        <begin position="69"/>
        <end position="84"/>
    </location>
</feature>
<name>A0A8X6UDX8_NEPPI</name>
<sequence>MRSLNHERKQANIYKKAPFSIPNSHAERANSNQLPESVIIKQKLNRHRECGPPRALQNCGTLHPTAEPRQTRGQDNQTERFHGQKKVIREEERMRWRLRGVPQRRQTIREGVKGRRPPTEKKA</sequence>
<protein>
    <submittedName>
        <fullName evidence="2">Uncharacterized protein</fullName>
    </submittedName>
</protein>
<reference evidence="2" key="1">
    <citation type="submission" date="2020-08" db="EMBL/GenBank/DDBJ databases">
        <title>Multicomponent nature underlies the extraordinary mechanical properties of spider dragline silk.</title>
        <authorList>
            <person name="Kono N."/>
            <person name="Nakamura H."/>
            <person name="Mori M."/>
            <person name="Yoshida Y."/>
            <person name="Ohtoshi R."/>
            <person name="Malay A.D."/>
            <person name="Moran D.A.P."/>
            <person name="Tomita M."/>
            <person name="Numata K."/>
            <person name="Arakawa K."/>
        </authorList>
    </citation>
    <scope>NUCLEOTIDE SEQUENCE</scope>
</reference>